<feature type="non-terminal residue" evidence="1">
    <location>
        <position position="1"/>
    </location>
</feature>
<dbReference type="Gene3D" id="3.40.50.300">
    <property type="entry name" value="P-loop containing nucleotide triphosphate hydrolases"/>
    <property type="match status" value="1"/>
</dbReference>
<protein>
    <recommendedName>
        <fullName evidence="2">CobQ/CobB/MinD/ParA nucleotide binding domain-containing protein</fullName>
    </recommendedName>
</protein>
<dbReference type="PIRSF" id="PIRSF005647">
    <property type="entry name" value="CooC"/>
    <property type="match status" value="1"/>
</dbReference>
<evidence type="ECO:0008006" key="2">
    <source>
        <dbReference type="Google" id="ProtNLM"/>
    </source>
</evidence>
<comment type="caution">
    <text evidence="1">The sequence shown here is derived from an EMBL/GenBank/DDBJ whole genome shotgun (WGS) entry which is preliminary data.</text>
</comment>
<accession>X0W330</accession>
<proteinExistence type="predicted"/>
<evidence type="ECO:0000313" key="1">
    <source>
        <dbReference type="EMBL" id="GAG19003.1"/>
    </source>
</evidence>
<name>X0W330_9ZZZZ</name>
<dbReference type="SUPFAM" id="SSF52540">
    <property type="entry name" value="P-loop containing nucleoside triphosphate hydrolases"/>
    <property type="match status" value="1"/>
</dbReference>
<dbReference type="InterPro" id="IPR027417">
    <property type="entry name" value="P-loop_NTPase"/>
</dbReference>
<dbReference type="EMBL" id="BARS01036797">
    <property type="protein sequence ID" value="GAG19003.1"/>
    <property type="molecule type" value="Genomic_DNA"/>
</dbReference>
<dbReference type="InterPro" id="IPR014433">
    <property type="entry name" value="CooC"/>
</dbReference>
<sequence>LGFDRPPYPLMEFIGGKKGLKQKIGPKLPTGESGAQTTLLGRGGIHVADIPSEHVLKRDSIALVSIGKILQSLEGCACPMGVLSREFLNKLDLKDNEVAIVDMEAGVEHFGRGVQTSVDSVLITVEPSFESLELAERMNKLATGIGVGNIWAILNKTTSGKLASRLEAELSRSNIRVAGSIRYDAQIFQACLEGRAIRSSKATKDLGNLLDILLKDERLT</sequence>
<gene>
    <name evidence="1" type="ORF">S01H1_56503</name>
</gene>
<dbReference type="AlphaFoldDB" id="X0W330"/>
<organism evidence="1">
    <name type="scientific">marine sediment metagenome</name>
    <dbReference type="NCBI Taxonomy" id="412755"/>
    <lineage>
        <taxon>unclassified sequences</taxon>
        <taxon>metagenomes</taxon>
        <taxon>ecological metagenomes</taxon>
    </lineage>
</organism>
<reference evidence="1" key="1">
    <citation type="journal article" date="2014" name="Front. Microbiol.">
        <title>High frequency of phylogenetically diverse reductive dehalogenase-homologous genes in deep subseafloor sedimentary metagenomes.</title>
        <authorList>
            <person name="Kawai M."/>
            <person name="Futagami T."/>
            <person name="Toyoda A."/>
            <person name="Takaki Y."/>
            <person name="Nishi S."/>
            <person name="Hori S."/>
            <person name="Arai W."/>
            <person name="Tsubouchi T."/>
            <person name="Morono Y."/>
            <person name="Uchiyama I."/>
            <person name="Ito T."/>
            <person name="Fujiyama A."/>
            <person name="Inagaki F."/>
            <person name="Takami H."/>
        </authorList>
    </citation>
    <scope>NUCLEOTIDE SEQUENCE</scope>
    <source>
        <strain evidence="1">Expedition CK06-06</strain>
    </source>
</reference>